<reference evidence="1 2" key="1">
    <citation type="journal article" date="2012" name="BMC Genomics">
        <title>Comparative genomics of the classical Bordetella subspecies: the evolution and exchange of virulence-associated diversity amongst closely related pathogens.</title>
        <authorList>
            <person name="Park J."/>
            <person name="Zhang Y."/>
            <person name="Buboltz A.M."/>
            <person name="Zhang X."/>
            <person name="Schuster S.C."/>
            <person name="Ahuja U."/>
            <person name="Liu M."/>
            <person name="Miller J.F."/>
            <person name="Sebaihia M."/>
            <person name="Bentley S.D."/>
            <person name="Parkhill J."/>
            <person name="Harvill E.T."/>
        </authorList>
    </citation>
    <scope>NUCLEOTIDE SEQUENCE [LARGE SCALE GENOMIC DNA]</scope>
    <source>
        <strain evidence="1 2">Bpp5</strain>
    </source>
</reference>
<evidence type="ECO:0000313" key="1">
    <source>
        <dbReference type="EMBL" id="CCJ47871.1"/>
    </source>
</evidence>
<dbReference type="EMBL" id="HE965803">
    <property type="protein sequence ID" value="CCJ47871.1"/>
    <property type="molecule type" value="Genomic_DNA"/>
</dbReference>
<dbReference type="Proteomes" id="UP000008035">
    <property type="component" value="Chromosome"/>
</dbReference>
<protein>
    <submittedName>
        <fullName evidence="1">Uncharacterized protein</fullName>
    </submittedName>
</protein>
<sequence length="463" mass="52442">MRMNRQAMLSPRKHHFYVAIAKFLFHHPEHGIVSVRDPIKVKDAERYGLSPLILYGLTVAGLPIRWMTFAPVDQPRAFRDVLLDAWRSAEGLRGRPDILRINRHLATASPGLVEEMARIGVQVEVADAKEKSLPASLRSAQDSSRWLLRKHDGKDRSLTGSIQALCRDAQNDHDFRFRDGHRGVNSREVEDRIQQWLALPAQVPVPTITVGLDWEPGPWMSSWETSLPPDQPRYFNLDGFDGRTWLVTGEKAPEDIVEDDDFWADSDYDYAAEIARNLVACWPNSPADVAKCAGITLRELQWFTSGKAPLDRHARFDLEALLGIEYDERMGSYVGAGPYVLVAHKPQAIKEVYEAISKGGDARPCEIVPRQGAADPSWRYVLINTYGEPPSIVMAPRGANITERLPDLLMNYDGIRTVAPEFYRDVVSTCARACREPAVNIREMKDFVKRYETHWADCAWQPE</sequence>
<name>K0MCY8_BORPB</name>
<dbReference type="HOGENOM" id="CLU_048270_0_0_4"/>
<proteinExistence type="predicted"/>
<organism evidence="1 2">
    <name type="scientific">Bordetella parapertussis (strain Bpp5)</name>
    <dbReference type="NCBI Taxonomy" id="1208660"/>
    <lineage>
        <taxon>Bacteria</taxon>
        <taxon>Pseudomonadati</taxon>
        <taxon>Pseudomonadota</taxon>
        <taxon>Betaproteobacteria</taxon>
        <taxon>Burkholderiales</taxon>
        <taxon>Alcaligenaceae</taxon>
        <taxon>Bordetella</taxon>
    </lineage>
</organism>
<gene>
    <name evidence="1" type="ordered locus">BN117_0538</name>
</gene>
<accession>K0MCY8</accession>
<evidence type="ECO:0000313" key="2">
    <source>
        <dbReference type="Proteomes" id="UP000008035"/>
    </source>
</evidence>
<dbReference type="AlphaFoldDB" id="K0MCY8"/>
<dbReference type="KEGG" id="bpar:BN117_0538"/>